<name>A0A1M4UNW8_9BACT</name>
<gene>
    <name evidence="3" type="ORF">SAMN05443144_10289</name>
</gene>
<reference evidence="3 4" key="1">
    <citation type="submission" date="2016-11" db="EMBL/GenBank/DDBJ databases">
        <authorList>
            <person name="Jaros S."/>
            <person name="Januszkiewicz K."/>
            <person name="Wedrychowicz H."/>
        </authorList>
    </citation>
    <scope>NUCLEOTIDE SEQUENCE [LARGE SCALE GENOMIC DNA]</scope>
    <source>
        <strain evidence="3 4">DSM 21986</strain>
    </source>
</reference>
<dbReference type="InterPro" id="IPR050463">
    <property type="entry name" value="Gfo/Idh/MocA_oxidrdct_glycsds"/>
</dbReference>
<dbReference type="AlphaFoldDB" id="A0A1M4UNW8"/>
<sequence>MMGSMNRRTFLKKGTAAAGGMIAAPAFIRNLVSDSPNERINVAVVGISGERPRVRGIPRGRGMRHILGYAQCPNVRVTAVCDVDERLFPAAVKETEKLYGTSPKTVIDYRELLDDSDIDVVSLATPNHWHALQTIWACQAGKDVYCEKPVSHNISEGRKMVQAANKYERVVLAGMTRRFDRAVHKGVQLLHKGKLGTPYMAKSIIYAYRESIGKTPDSSIPEGVHWDKFLGPAPYRPFNKNRFLYNWHWMWDTGNGDIANLGIYELDVARWALEKETHPVSVHSSGGVYGRDSDRETPNVLTTHYEYEDGMLLQSEVRSLYTNYEGGSPRTTIIYTDEGWMEINGGGYRAYVGREEKPAFSLSADDVPEDETINGWQEFIDCIRYRNIDSFRNNIIEGHRSAALCHLANISHRTGRKLQFDPDTEKFVNDPEANGYLYREYRAPYLMPETI</sequence>
<feature type="domain" description="Gfo/Idh/MocA-like oxidoreductase N-terminal" evidence="1">
    <location>
        <begin position="62"/>
        <end position="173"/>
    </location>
</feature>
<dbReference type="InterPro" id="IPR036291">
    <property type="entry name" value="NAD(P)-bd_dom_sf"/>
</dbReference>
<dbReference type="Pfam" id="PF19051">
    <property type="entry name" value="GFO_IDH_MocA_C2"/>
    <property type="match status" value="1"/>
</dbReference>
<dbReference type="STRING" id="1194090.SAMN05443144_10289"/>
<dbReference type="PANTHER" id="PTHR43818">
    <property type="entry name" value="BCDNA.GH03377"/>
    <property type="match status" value="1"/>
</dbReference>
<keyword evidence="4" id="KW-1185">Reference proteome</keyword>
<dbReference type="PANTHER" id="PTHR43818:SF5">
    <property type="entry name" value="OXIDOREDUCTASE FAMILY PROTEIN"/>
    <property type="match status" value="1"/>
</dbReference>
<dbReference type="Proteomes" id="UP000184041">
    <property type="component" value="Unassembled WGS sequence"/>
</dbReference>
<dbReference type="Gene3D" id="3.30.360.10">
    <property type="entry name" value="Dihydrodipicolinate Reductase, domain 2"/>
    <property type="match status" value="1"/>
</dbReference>
<dbReference type="InterPro" id="IPR006311">
    <property type="entry name" value="TAT_signal"/>
</dbReference>
<dbReference type="OrthoDB" id="9763611at2"/>
<dbReference type="PROSITE" id="PS51318">
    <property type="entry name" value="TAT"/>
    <property type="match status" value="1"/>
</dbReference>
<dbReference type="SUPFAM" id="SSF55347">
    <property type="entry name" value="Glyceraldehyde-3-phosphate dehydrogenase-like, C-terminal domain"/>
    <property type="match status" value="1"/>
</dbReference>
<organism evidence="3 4">
    <name type="scientific">Fodinibius roseus</name>
    <dbReference type="NCBI Taxonomy" id="1194090"/>
    <lineage>
        <taxon>Bacteria</taxon>
        <taxon>Pseudomonadati</taxon>
        <taxon>Balneolota</taxon>
        <taxon>Balneolia</taxon>
        <taxon>Balneolales</taxon>
        <taxon>Balneolaceae</taxon>
        <taxon>Fodinibius</taxon>
    </lineage>
</organism>
<dbReference type="EMBL" id="FQUS01000002">
    <property type="protein sequence ID" value="SHE58384.1"/>
    <property type="molecule type" value="Genomic_DNA"/>
</dbReference>
<proteinExistence type="predicted"/>
<evidence type="ECO:0000313" key="4">
    <source>
        <dbReference type="Proteomes" id="UP000184041"/>
    </source>
</evidence>
<evidence type="ECO:0000259" key="2">
    <source>
        <dbReference type="Pfam" id="PF19051"/>
    </source>
</evidence>
<accession>A0A1M4UNW8</accession>
<protein>
    <submittedName>
        <fullName evidence="3">Predicted dehydrogenase</fullName>
    </submittedName>
</protein>
<dbReference type="Gene3D" id="3.40.50.720">
    <property type="entry name" value="NAD(P)-binding Rossmann-like Domain"/>
    <property type="match status" value="1"/>
</dbReference>
<evidence type="ECO:0000259" key="1">
    <source>
        <dbReference type="Pfam" id="PF01408"/>
    </source>
</evidence>
<dbReference type="InterPro" id="IPR043906">
    <property type="entry name" value="Gfo/Idh/MocA_OxRdtase_bact_C"/>
</dbReference>
<evidence type="ECO:0000313" key="3">
    <source>
        <dbReference type="EMBL" id="SHE58384.1"/>
    </source>
</evidence>
<dbReference type="GO" id="GO:0000166">
    <property type="term" value="F:nucleotide binding"/>
    <property type="evidence" value="ECO:0007669"/>
    <property type="project" value="InterPro"/>
</dbReference>
<dbReference type="Pfam" id="PF01408">
    <property type="entry name" value="GFO_IDH_MocA"/>
    <property type="match status" value="1"/>
</dbReference>
<dbReference type="InterPro" id="IPR000683">
    <property type="entry name" value="Gfo/Idh/MocA-like_OxRdtase_N"/>
</dbReference>
<feature type="domain" description="Gfo/Idh/MocA-like oxidoreductase bacterial type C-terminal" evidence="2">
    <location>
        <begin position="216"/>
        <end position="445"/>
    </location>
</feature>
<dbReference type="SUPFAM" id="SSF51735">
    <property type="entry name" value="NAD(P)-binding Rossmann-fold domains"/>
    <property type="match status" value="1"/>
</dbReference>